<protein>
    <submittedName>
        <fullName evidence="2">Uncharacterized protein</fullName>
    </submittedName>
</protein>
<organism evidence="1 2">
    <name type="scientific">Panagrolaimus sp. PS1159</name>
    <dbReference type="NCBI Taxonomy" id="55785"/>
    <lineage>
        <taxon>Eukaryota</taxon>
        <taxon>Metazoa</taxon>
        <taxon>Ecdysozoa</taxon>
        <taxon>Nematoda</taxon>
        <taxon>Chromadorea</taxon>
        <taxon>Rhabditida</taxon>
        <taxon>Tylenchina</taxon>
        <taxon>Panagrolaimomorpha</taxon>
        <taxon>Panagrolaimoidea</taxon>
        <taxon>Panagrolaimidae</taxon>
        <taxon>Panagrolaimus</taxon>
    </lineage>
</organism>
<name>A0AC35FHF6_9BILA</name>
<dbReference type="Proteomes" id="UP000887580">
    <property type="component" value="Unplaced"/>
</dbReference>
<proteinExistence type="predicted"/>
<evidence type="ECO:0000313" key="1">
    <source>
        <dbReference type="Proteomes" id="UP000887580"/>
    </source>
</evidence>
<evidence type="ECO:0000313" key="2">
    <source>
        <dbReference type="WBParaSite" id="PS1159_v2.g17531.t1"/>
    </source>
</evidence>
<reference evidence="2" key="1">
    <citation type="submission" date="2022-11" db="UniProtKB">
        <authorList>
            <consortium name="WormBaseParasite"/>
        </authorList>
    </citation>
    <scope>IDENTIFICATION</scope>
</reference>
<dbReference type="WBParaSite" id="PS1159_v2.g17531.t1">
    <property type="protein sequence ID" value="PS1159_v2.g17531.t1"/>
    <property type="gene ID" value="PS1159_v2.g17531"/>
</dbReference>
<accession>A0AC35FHF6</accession>
<sequence length="290" mass="33814">MSGTPAKFCIFLLYIFNIIQAANANPRTTQNNYKCIRLNEPPYFYCNLSSENTKMDDEILVRTIPRNEKESYSIYPNPSTTTSSTPSSFMTNKNIQIQKDELQETVTMEPSLKLEKDFLTTKELNIFTTTTASGFSSEPSSSSTENARTTTVEPKKDDDDFFIISELSQPFPSNRGPTIMEELFIDTLTKSFQQQNHEEEPTYDPFHTEFLTYSNRQLFALCRRFLPFAREHCHREWTHPSYISQCRGYFQDCERFILRSDPLKEASRALQMNVRYGNPGFPFRHVPQYY</sequence>